<evidence type="ECO:0000313" key="3">
    <source>
        <dbReference type="EMBL" id="MEE2061819.1"/>
    </source>
</evidence>
<sequence>MSTFRRRVAASIVAVGAAVVLITGCGSSSDAPDSATVSSIDTTAAPADLRWDSYRGVQIPRSLTSGPNLFDIVAHGYEKSPQGAVLAAIRGQAYLALEPDHRWGKVVAVVTAPGAGRDEFAASRALVSITGDVPADTASEFVAFKVPAYDADAGTAVVEVVQQLGQDLFAYPVALQWIGDWRLVLPTAAENVDAHQLETLDGYTRLEATA</sequence>
<feature type="signal peptide" evidence="1">
    <location>
        <begin position="1"/>
        <end position="31"/>
    </location>
</feature>
<evidence type="ECO:0000256" key="1">
    <source>
        <dbReference type="SAM" id="SignalP"/>
    </source>
</evidence>
<feature type="chain" id="PRO_5046159211" description="DUF8175 domain-containing protein" evidence="1">
    <location>
        <begin position="32"/>
        <end position="210"/>
    </location>
</feature>
<comment type="caution">
    <text evidence="3">The sequence shown here is derived from an EMBL/GenBank/DDBJ whole genome shotgun (WGS) entry which is preliminary data.</text>
</comment>
<name>A0ABU7LJV6_9NOCA</name>
<dbReference type="Pfam" id="PF26526">
    <property type="entry name" value="DUF8175"/>
    <property type="match status" value="1"/>
</dbReference>
<organism evidence="3 4">
    <name type="scientific">Rhodococcus artemisiae</name>
    <dbReference type="NCBI Taxonomy" id="714159"/>
    <lineage>
        <taxon>Bacteria</taxon>
        <taxon>Bacillati</taxon>
        <taxon>Actinomycetota</taxon>
        <taxon>Actinomycetes</taxon>
        <taxon>Mycobacteriales</taxon>
        <taxon>Nocardiaceae</taxon>
        <taxon>Rhodococcus</taxon>
    </lineage>
</organism>
<protein>
    <recommendedName>
        <fullName evidence="2">DUF8175 domain-containing protein</fullName>
    </recommendedName>
</protein>
<reference evidence="3 4" key="1">
    <citation type="submission" date="2023-07" db="EMBL/GenBank/DDBJ databases">
        <authorList>
            <person name="Girao M."/>
            <person name="Carvalho M.F."/>
        </authorList>
    </citation>
    <scope>NUCLEOTIDE SEQUENCE [LARGE SCALE GENOMIC DNA]</scope>
    <source>
        <strain evidence="3 4">YIM65754</strain>
    </source>
</reference>
<evidence type="ECO:0000259" key="2">
    <source>
        <dbReference type="Pfam" id="PF26526"/>
    </source>
</evidence>
<proteinExistence type="predicted"/>
<dbReference type="InterPro" id="IPR058488">
    <property type="entry name" value="DUF8175"/>
</dbReference>
<dbReference type="Proteomes" id="UP001336020">
    <property type="component" value="Unassembled WGS sequence"/>
</dbReference>
<gene>
    <name evidence="3" type="ORF">Q7514_30270</name>
</gene>
<dbReference type="RefSeq" id="WP_330136958.1">
    <property type="nucleotide sequence ID" value="NZ_JAUTXY010000022.1"/>
</dbReference>
<evidence type="ECO:0000313" key="4">
    <source>
        <dbReference type="Proteomes" id="UP001336020"/>
    </source>
</evidence>
<accession>A0ABU7LJV6</accession>
<keyword evidence="4" id="KW-1185">Reference proteome</keyword>
<dbReference type="EMBL" id="JAUTXY010000022">
    <property type="protein sequence ID" value="MEE2061819.1"/>
    <property type="molecule type" value="Genomic_DNA"/>
</dbReference>
<dbReference type="PROSITE" id="PS51257">
    <property type="entry name" value="PROKAR_LIPOPROTEIN"/>
    <property type="match status" value="1"/>
</dbReference>
<keyword evidence="1" id="KW-0732">Signal</keyword>
<feature type="domain" description="DUF8175" evidence="2">
    <location>
        <begin position="29"/>
        <end position="205"/>
    </location>
</feature>